<feature type="transmembrane region" description="Helical" evidence="1">
    <location>
        <begin position="25"/>
        <end position="47"/>
    </location>
</feature>
<keyword evidence="1" id="KW-1133">Transmembrane helix</keyword>
<dbReference type="PANTHER" id="PTHR10151:SF120">
    <property type="entry name" value="BIS(5'-ADENOSYL)-TRIPHOSPHATASE"/>
    <property type="match status" value="1"/>
</dbReference>
<organism evidence="2 3">
    <name type="scientific">Nostoc cycadae WK-1</name>
    <dbReference type="NCBI Taxonomy" id="1861711"/>
    <lineage>
        <taxon>Bacteria</taxon>
        <taxon>Bacillati</taxon>
        <taxon>Cyanobacteriota</taxon>
        <taxon>Cyanophyceae</taxon>
        <taxon>Nostocales</taxon>
        <taxon>Nostocaceae</taxon>
        <taxon>Nostoc</taxon>
    </lineage>
</organism>
<evidence type="ECO:0000313" key="3">
    <source>
        <dbReference type="Proteomes" id="UP000236527"/>
    </source>
</evidence>
<keyword evidence="1" id="KW-0472">Membrane</keyword>
<gene>
    <name evidence="2" type="ORF">NCWK1_1677</name>
</gene>
<proteinExistence type="predicted"/>
<accession>A0A2H6LFC3</accession>
<evidence type="ECO:0000313" key="2">
    <source>
        <dbReference type="EMBL" id="GBE91924.1"/>
    </source>
</evidence>
<dbReference type="Pfam" id="PF01663">
    <property type="entry name" value="Phosphodiest"/>
    <property type="match status" value="2"/>
</dbReference>
<keyword evidence="3" id="KW-1185">Reference proteome</keyword>
<dbReference type="Gene3D" id="3.40.720.10">
    <property type="entry name" value="Alkaline Phosphatase, subunit A"/>
    <property type="match status" value="2"/>
</dbReference>
<name>A0A2H6LFC3_9NOSO</name>
<dbReference type="PANTHER" id="PTHR10151">
    <property type="entry name" value="ECTONUCLEOTIDE PYROPHOSPHATASE/PHOSPHODIESTERASE"/>
    <property type="match status" value="1"/>
</dbReference>
<sequence length="739" mass="80280">MSKYLKFYGINQTWQWLRQTFRHKLFLRLSAVVLVTFFVSLTVHYSMATQPVATTSSPKVILISLDGATPDFVEQYLKDGVLNRRQGLGLLKRQGVYAERNITCSASLTAACHVAIGTGSTAARNDINSNTFHLVASPFTSNISGFGAPIGGYSTIGPSASVQPTAEPIWVGLQRNGKQVVAATFPGADGVDVRVPGLTNSPIIQPASTRTVSYTVPFGAFAGVGARGFNLTTADFSSASSQIVTQLNNAGRISYSPILQASLNDQFTVGGVNYDIQVAALDTTSDRRTNYDTLVFFDAQIGIPTGTFSLPATGPAYVKVSDRKSSLFYLEGSSNQAGTAFYVSNLAPDLSTVRIARYSANAIPRNPAVQTSVDDILTHVGFWSPQADFRIPERLSPGFTTFPDSELEAIYQDQVQLFVDYQTRLALRAINQNPNADLVMVYIEQPDGSEHQFLLTDSRQPSDPTNPLSIGARQDKAKVARYRTYVQAGYQAANNAVQRIINAVGTNRQGTPNSNILVVSDHGFAPFHTAVNLNNYLRNRGFDLTKVRAVTSGPAANIYINLQGREPNGVVSRAEYITLQQQLITALRELVDTNPNYLRGRQQAVFDLIYPRPLPSDVNDPKFGLGTSEFVGQDTGDVFAIMREGYNFDGVQSPIITRLGDTDNAVFSVPNFYGAHGYDPTIPSLSAIFYAAGPDIQRRGNIGRIRNIDIAPTINSLLNVPSAPTVQGRALNIKGRGDR</sequence>
<protein>
    <submittedName>
        <fullName evidence="2">Type I phosphodiesterase/nucleotide pyrophosphatase</fullName>
    </submittedName>
</protein>
<dbReference type="InterPro" id="IPR017850">
    <property type="entry name" value="Alkaline_phosphatase_core_sf"/>
</dbReference>
<dbReference type="InterPro" id="IPR002591">
    <property type="entry name" value="Phosphodiest/P_Trfase"/>
</dbReference>
<evidence type="ECO:0000256" key="1">
    <source>
        <dbReference type="SAM" id="Phobius"/>
    </source>
</evidence>
<dbReference type="SUPFAM" id="SSF53649">
    <property type="entry name" value="Alkaline phosphatase-like"/>
    <property type="match status" value="1"/>
</dbReference>
<keyword evidence="1" id="KW-0812">Transmembrane</keyword>
<dbReference type="AlphaFoldDB" id="A0A2H6LFC3"/>
<dbReference type="GO" id="GO:0016787">
    <property type="term" value="F:hydrolase activity"/>
    <property type="evidence" value="ECO:0007669"/>
    <property type="project" value="UniProtKB-ARBA"/>
</dbReference>
<reference evidence="3" key="1">
    <citation type="journal article" date="2018" name="Genome Announc.">
        <title>Draft Genome Sequence of the Nitrogen-Fixing and Hormogonia-Inducing Cyanobacterium Nostoc cycadae Strain WK-1, Isolated from the Coralloid Roots of Cycas revoluta.</title>
        <authorList>
            <person name="Kanesaki Y."/>
            <person name="Hirose M."/>
            <person name="Hirose Y."/>
            <person name="Fujisawa T."/>
            <person name="Nakamura Y."/>
            <person name="Watanabe S."/>
            <person name="Matsunaga S."/>
            <person name="Uchida H."/>
            <person name="Murakami A."/>
        </authorList>
    </citation>
    <scope>NUCLEOTIDE SEQUENCE [LARGE SCALE GENOMIC DNA]</scope>
    <source>
        <strain evidence="3">WK-1</strain>
    </source>
</reference>
<dbReference type="EMBL" id="BDGE01000028">
    <property type="protein sequence ID" value="GBE91924.1"/>
    <property type="molecule type" value="Genomic_DNA"/>
</dbReference>
<dbReference type="Proteomes" id="UP000236527">
    <property type="component" value="Unassembled WGS sequence"/>
</dbReference>
<comment type="caution">
    <text evidence="2">The sequence shown here is derived from an EMBL/GenBank/DDBJ whole genome shotgun (WGS) entry which is preliminary data.</text>
</comment>
<dbReference type="RefSeq" id="WP_103124443.1">
    <property type="nucleotide sequence ID" value="NZ_DF978425.1"/>
</dbReference>